<dbReference type="EMBL" id="CP032624">
    <property type="protein sequence ID" value="AYG04611.1"/>
    <property type="molecule type" value="Genomic_DNA"/>
</dbReference>
<evidence type="ECO:0000313" key="5">
    <source>
        <dbReference type="Proteomes" id="UP000275069"/>
    </source>
</evidence>
<dbReference type="PROSITE" id="PS50977">
    <property type="entry name" value="HTH_TETR_2"/>
    <property type="match status" value="1"/>
</dbReference>
<dbReference type="RefSeq" id="WP_120790140.1">
    <property type="nucleotide sequence ID" value="NZ_CP032624.1"/>
</dbReference>
<sequence length="196" mass="21863">MAWDTERTRRLLLDAATREFADHGLAGGRVDRIAEVAGVNKQRIYKYFGSKSELFDAVVANEMVRVMELIPITGTGKSAVLDYAGRMFDHHSDDRTLARLLFWESLSDRPPTRSPERIVLSDKKVDDIARVLPGIPRPRSAELLFAIVVLSCGWPILEQIDRLLVGEVGDRSRRRDMLIKTVGALVSSLSEESGSA</sequence>
<dbReference type="InterPro" id="IPR009057">
    <property type="entry name" value="Homeodomain-like_sf"/>
</dbReference>
<dbReference type="PANTHER" id="PTHR30328:SF54">
    <property type="entry name" value="HTH-TYPE TRANSCRIPTIONAL REPRESSOR SCO4008"/>
    <property type="match status" value="1"/>
</dbReference>
<keyword evidence="5" id="KW-1185">Reference proteome</keyword>
<evidence type="ECO:0000259" key="3">
    <source>
        <dbReference type="PROSITE" id="PS50977"/>
    </source>
</evidence>
<accession>A0A387C268</accession>
<proteinExistence type="predicted"/>
<evidence type="ECO:0000256" key="2">
    <source>
        <dbReference type="PROSITE-ProRule" id="PRU00335"/>
    </source>
</evidence>
<dbReference type="InterPro" id="IPR050109">
    <property type="entry name" value="HTH-type_TetR-like_transc_reg"/>
</dbReference>
<dbReference type="Gene3D" id="1.10.357.10">
    <property type="entry name" value="Tetracycline Repressor, domain 2"/>
    <property type="match status" value="1"/>
</dbReference>
<dbReference type="Pfam" id="PF17926">
    <property type="entry name" value="TetR_C_21"/>
    <property type="match status" value="1"/>
</dbReference>
<dbReference type="OrthoDB" id="4726108at2"/>
<reference evidence="4 5" key="1">
    <citation type="submission" date="2018-09" db="EMBL/GenBank/DDBJ databases">
        <title>Genome sequencing of strain 2DFW10M-5.</title>
        <authorList>
            <person name="Heo J."/>
            <person name="Kim S.-J."/>
            <person name="Kwon S.-W."/>
        </authorList>
    </citation>
    <scope>NUCLEOTIDE SEQUENCE [LARGE SCALE GENOMIC DNA]</scope>
    <source>
        <strain evidence="4 5">2DFW10M-5</strain>
    </source>
</reference>
<keyword evidence="1 2" id="KW-0238">DNA-binding</keyword>
<name>A0A387C268_9MICO</name>
<gene>
    <name evidence="4" type="ORF">D7I44_14490</name>
</gene>
<evidence type="ECO:0000256" key="1">
    <source>
        <dbReference type="ARBA" id="ARBA00023125"/>
    </source>
</evidence>
<dbReference type="PANTHER" id="PTHR30328">
    <property type="entry name" value="TRANSCRIPTIONAL REPRESSOR"/>
    <property type="match status" value="1"/>
</dbReference>
<evidence type="ECO:0000313" key="4">
    <source>
        <dbReference type="EMBL" id="AYG04611.1"/>
    </source>
</evidence>
<dbReference type="KEGG" id="gry:D7I44_14490"/>
<dbReference type="Proteomes" id="UP000275069">
    <property type="component" value="Chromosome"/>
</dbReference>
<feature type="DNA-binding region" description="H-T-H motif" evidence="2">
    <location>
        <begin position="29"/>
        <end position="48"/>
    </location>
</feature>
<dbReference type="SUPFAM" id="SSF46689">
    <property type="entry name" value="Homeodomain-like"/>
    <property type="match status" value="1"/>
</dbReference>
<dbReference type="GO" id="GO:0006355">
    <property type="term" value="P:regulation of DNA-templated transcription"/>
    <property type="evidence" value="ECO:0007669"/>
    <property type="project" value="UniProtKB-ARBA"/>
</dbReference>
<dbReference type="InterPro" id="IPR041467">
    <property type="entry name" value="Sco4008_C"/>
</dbReference>
<dbReference type="PRINTS" id="PR00455">
    <property type="entry name" value="HTHTETR"/>
</dbReference>
<dbReference type="Pfam" id="PF00440">
    <property type="entry name" value="TetR_N"/>
    <property type="match status" value="1"/>
</dbReference>
<organism evidence="4 5">
    <name type="scientific">Gryllotalpicola protaetiae</name>
    <dbReference type="NCBI Taxonomy" id="2419771"/>
    <lineage>
        <taxon>Bacteria</taxon>
        <taxon>Bacillati</taxon>
        <taxon>Actinomycetota</taxon>
        <taxon>Actinomycetes</taxon>
        <taxon>Micrococcales</taxon>
        <taxon>Microbacteriaceae</taxon>
        <taxon>Gryllotalpicola</taxon>
    </lineage>
</organism>
<dbReference type="InterPro" id="IPR001647">
    <property type="entry name" value="HTH_TetR"/>
</dbReference>
<feature type="domain" description="HTH tetR-type" evidence="3">
    <location>
        <begin position="6"/>
        <end position="66"/>
    </location>
</feature>
<protein>
    <submittedName>
        <fullName evidence="4">TetR/AcrR family transcriptional regulator</fullName>
    </submittedName>
</protein>
<dbReference type="GO" id="GO:0003677">
    <property type="term" value="F:DNA binding"/>
    <property type="evidence" value="ECO:0007669"/>
    <property type="project" value="UniProtKB-UniRule"/>
</dbReference>
<dbReference type="AlphaFoldDB" id="A0A387C268"/>